<organism evidence="1 2">
    <name type="scientific">Pocillopora damicornis</name>
    <name type="common">Cauliflower coral</name>
    <name type="synonym">Millepora damicornis</name>
    <dbReference type="NCBI Taxonomy" id="46731"/>
    <lineage>
        <taxon>Eukaryota</taxon>
        <taxon>Metazoa</taxon>
        <taxon>Cnidaria</taxon>
        <taxon>Anthozoa</taxon>
        <taxon>Hexacorallia</taxon>
        <taxon>Scleractinia</taxon>
        <taxon>Astrocoeniina</taxon>
        <taxon>Pocilloporidae</taxon>
        <taxon>Pocillopora</taxon>
    </lineage>
</organism>
<gene>
    <name evidence="1" type="ORF">pdam_00025905</name>
</gene>
<sequence>MQSTRSLARNAAPLNAAFERVPRKNSLLYSAWLHYHGKAEGCTAALNKCSLCPHCSTGRRDPASAVPHAFPEPNHNGFFKRKVCSSSAGGEPHLYSTESRCPNGNRWRADLRSAGMSLELVSEAMPVVEETKSVNHLIIKDRILLLTLECSLEDK</sequence>
<dbReference type="Proteomes" id="UP000275408">
    <property type="component" value="Unassembled WGS sequence"/>
</dbReference>
<protein>
    <submittedName>
        <fullName evidence="1">Uncharacterized protein</fullName>
    </submittedName>
</protein>
<dbReference type="AlphaFoldDB" id="A0A3M6V5U4"/>
<comment type="caution">
    <text evidence="1">The sequence shown here is derived from an EMBL/GenBank/DDBJ whole genome shotgun (WGS) entry which is preliminary data.</text>
</comment>
<accession>A0A3M6V5U4</accession>
<evidence type="ECO:0000313" key="2">
    <source>
        <dbReference type="Proteomes" id="UP000275408"/>
    </source>
</evidence>
<keyword evidence="2" id="KW-1185">Reference proteome</keyword>
<proteinExistence type="predicted"/>
<dbReference type="EMBL" id="RCHS01000051">
    <property type="protein sequence ID" value="RMX61316.1"/>
    <property type="molecule type" value="Genomic_DNA"/>
</dbReference>
<evidence type="ECO:0000313" key="1">
    <source>
        <dbReference type="EMBL" id="RMX61316.1"/>
    </source>
</evidence>
<name>A0A3M6V5U4_POCDA</name>
<reference evidence="1 2" key="1">
    <citation type="journal article" date="2018" name="Sci. Rep.">
        <title>Comparative analysis of the Pocillopora damicornis genome highlights role of immune system in coral evolution.</title>
        <authorList>
            <person name="Cunning R."/>
            <person name="Bay R.A."/>
            <person name="Gillette P."/>
            <person name="Baker A.C."/>
            <person name="Traylor-Knowles N."/>
        </authorList>
    </citation>
    <scope>NUCLEOTIDE SEQUENCE [LARGE SCALE GENOMIC DNA]</scope>
    <source>
        <strain evidence="1">RSMAS</strain>
        <tissue evidence="1">Whole animal</tissue>
    </source>
</reference>